<dbReference type="OrthoDB" id="5370059at2759"/>
<dbReference type="Proteomes" id="UP000269793">
    <property type="component" value="Chromosome III"/>
</dbReference>
<name>A0A3G2S439_MALR7</name>
<gene>
    <name evidence="1" type="ORF">DNF11_1576</name>
</gene>
<dbReference type="VEuPathDB" id="FungiDB:DNF11_1576"/>
<reference evidence="1 2" key="1">
    <citation type="submission" date="2018-10" db="EMBL/GenBank/DDBJ databases">
        <title>Complete genome sequence of Malassezia restricta CBS 7877.</title>
        <authorList>
            <person name="Morand S.C."/>
            <person name="Bertignac M."/>
            <person name="Iltis A."/>
            <person name="Kolder I."/>
            <person name="Pirovano W."/>
            <person name="Jourdain R."/>
            <person name="Clavaud C."/>
        </authorList>
    </citation>
    <scope>NUCLEOTIDE SEQUENCE [LARGE SCALE GENOMIC DNA]</scope>
    <source>
        <strain evidence="1 2">CBS 7877</strain>
    </source>
</reference>
<dbReference type="EMBL" id="CP033150">
    <property type="protein sequence ID" value="AYO42526.1"/>
    <property type="molecule type" value="Genomic_DNA"/>
</dbReference>
<dbReference type="PANTHER" id="PTHR45982">
    <property type="entry name" value="REGULATOR OF CHROMOSOME CONDENSATION"/>
    <property type="match status" value="1"/>
</dbReference>
<dbReference type="SUPFAM" id="SSF50985">
    <property type="entry name" value="RCC1/BLIP-II"/>
    <property type="match status" value="1"/>
</dbReference>
<dbReference type="Gene3D" id="2.130.10.30">
    <property type="entry name" value="Regulator of chromosome condensation 1/beta-lactamase-inhibitor protein II"/>
    <property type="match status" value="2"/>
</dbReference>
<dbReference type="STRING" id="425264.A0A3G2S439"/>
<evidence type="ECO:0000313" key="2">
    <source>
        <dbReference type="Proteomes" id="UP000269793"/>
    </source>
</evidence>
<organism evidence="1 2">
    <name type="scientific">Malassezia restricta (strain ATCC 96810 / NBRC 103918 / CBS 7877)</name>
    <name type="common">Seborrheic dermatitis infection agent</name>
    <dbReference type="NCBI Taxonomy" id="425264"/>
    <lineage>
        <taxon>Eukaryota</taxon>
        <taxon>Fungi</taxon>
        <taxon>Dikarya</taxon>
        <taxon>Basidiomycota</taxon>
        <taxon>Ustilaginomycotina</taxon>
        <taxon>Malasseziomycetes</taxon>
        <taxon>Malasseziales</taxon>
        <taxon>Malasseziaceae</taxon>
        <taxon>Malassezia</taxon>
    </lineage>
</organism>
<dbReference type="InterPro" id="IPR051553">
    <property type="entry name" value="Ran_GTPase-activating"/>
</dbReference>
<accession>A0A3G2S439</accession>
<protein>
    <submittedName>
        <fullName evidence="1">Uncharacterized protein</fullName>
    </submittedName>
</protein>
<dbReference type="GO" id="GO:0005085">
    <property type="term" value="F:guanyl-nucleotide exchange factor activity"/>
    <property type="evidence" value="ECO:0007669"/>
    <property type="project" value="TreeGrafter"/>
</dbReference>
<evidence type="ECO:0000313" key="1">
    <source>
        <dbReference type="EMBL" id="AYO42526.1"/>
    </source>
</evidence>
<keyword evidence="2" id="KW-1185">Reference proteome</keyword>
<dbReference type="AlphaFoldDB" id="A0A3G2S439"/>
<sequence>MWAVGSNSEGQLGVGHTRDRASLTRCVTEAGAAFPPSGWQVVRVACMATCTAVLCRDATQTAVWLSGRPPWEAPVTTAFRRMEEAKGVVDVAATWDCLYVVVRDEVWALGASNAYGQWGAGRDAPPGAWHRVQLPRGVCVRAIVGGVRHCAVAVDEGGRHVVYGWGQARHGELRHVPPTPPYVWYTPVVVHAWPAPHTSSLALGMHHTVMGVYARGETELVAYGSNRRGQLDVPRGGRAGRWIPACNWHTTLLWGDDVIEVYGAQQHGQGVGPAVEWE</sequence>
<dbReference type="PANTHER" id="PTHR45982:SF1">
    <property type="entry name" value="REGULATOR OF CHROMOSOME CONDENSATION"/>
    <property type="match status" value="1"/>
</dbReference>
<proteinExistence type="predicted"/>
<dbReference type="InterPro" id="IPR009091">
    <property type="entry name" value="RCC1/BLIP-II"/>
</dbReference>
<dbReference type="GO" id="GO:0005737">
    <property type="term" value="C:cytoplasm"/>
    <property type="evidence" value="ECO:0007669"/>
    <property type="project" value="TreeGrafter"/>
</dbReference>